<feature type="compositionally biased region" description="Basic and acidic residues" evidence="1">
    <location>
        <begin position="688"/>
        <end position="697"/>
    </location>
</feature>
<keyword evidence="2" id="KW-0812">Transmembrane</keyword>
<keyword evidence="4" id="KW-1185">Reference proteome</keyword>
<feature type="compositionally biased region" description="Basic and acidic residues" evidence="1">
    <location>
        <begin position="1744"/>
        <end position="1755"/>
    </location>
</feature>
<feature type="compositionally biased region" description="Basic and acidic residues" evidence="1">
    <location>
        <begin position="1864"/>
        <end position="1925"/>
    </location>
</feature>
<feature type="compositionally biased region" description="Basic and acidic residues" evidence="1">
    <location>
        <begin position="1387"/>
        <end position="1399"/>
    </location>
</feature>
<feature type="compositionally biased region" description="Basic and acidic residues" evidence="1">
    <location>
        <begin position="1080"/>
        <end position="1107"/>
    </location>
</feature>
<evidence type="ECO:0000313" key="4">
    <source>
        <dbReference type="Proteomes" id="UP001358614"/>
    </source>
</evidence>
<feature type="compositionally biased region" description="Basic and acidic residues" evidence="1">
    <location>
        <begin position="1166"/>
        <end position="1176"/>
    </location>
</feature>
<proteinExistence type="predicted"/>
<feature type="compositionally biased region" description="Basic and acidic residues" evidence="1">
    <location>
        <begin position="1638"/>
        <end position="1651"/>
    </location>
</feature>
<evidence type="ECO:0000256" key="1">
    <source>
        <dbReference type="SAM" id="MobiDB-lite"/>
    </source>
</evidence>
<feature type="compositionally biased region" description="Basic and acidic residues" evidence="1">
    <location>
        <begin position="959"/>
        <end position="975"/>
    </location>
</feature>
<feature type="region of interest" description="Disordered" evidence="1">
    <location>
        <begin position="427"/>
        <end position="732"/>
    </location>
</feature>
<feature type="compositionally biased region" description="Basic and acidic residues" evidence="1">
    <location>
        <begin position="1770"/>
        <end position="1783"/>
    </location>
</feature>
<feature type="compositionally biased region" description="Acidic residues" evidence="1">
    <location>
        <begin position="604"/>
        <end position="613"/>
    </location>
</feature>
<feature type="compositionally biased region" description="Basic and acidic residues" evidence="1">
    <location>
        <begin position="1807"/>
        <end position="1838"/>
    </location>
</feature>
<feature type="compositionally biased region" description="Basic and acidic residues" evidence="1">
    <location>
        <begin position="1676"/>
        <end position="1702"/>
    </location>
</feature>
<feature type="compositionally biased region" description="Basic residues" evidence="1">
    <location>
        <begin position="659"/>
        <end position="669"/>
    </location>
</feature>
<gene>
    <name evidence="3" type="ORF">V865_005740</name>
</gene>
<dbReference type="GeneID" id="91104541"/>
<feature type="compositionally biased region" description="Basic and acidic residues" evidence="1">
    <location>
        <begin position="1339"/>
        <end position="1358"/>
    </location>
</feature>
<feature type="compositionally biased region" description="Basic and acidic residues" evidence="1">
    <location>
        <begin position="1284"/>
        <end position="1303"/>
    </location>
</feature>
<evidence type="ECO:0000256" key="2">
    <source>
        <dbReference type="SAM" id="Phobius"/>
    </source>
</evidence>
<feature type="compositionally biased region" description="Basic and acidic residues" evidence="1">
    <location>
        <begin position="2028"/>
        <end position="2080"/>
    </location>
</feature>
<feature type="compositionally biased region" description="Acidic residues" evidence="1">
    <location>
        <begin position="678"/>
        <end position="687"/>
    </location>
</feature>
<reference evidence="3 4" key="1">
    <citation type="submission" date="2024-01" db="EMBL/GenBank/DDBJ databases">
        <title>Comparative genomics of Cryptococcus and Kwoniella reveals pathogenesis evolution and contrasting modes of karyotype evolution via chromosome fusion or intercentromeric recombination.</title>
        <authorList>
            <person name="Coelho M.A."/>
            <person name="David-Palma M."/>
            <person name="Shea T."/>
            <person name="Bowers K."/>
            <person name="McGinley-Smith S."/>
            <person name="Mohammad A.W."/>
            <person name="Gnirke A."/>
            <person name="Yurkov A.M."/>
            <person name="Nowrousian M."/>
            <person name="Sun S."/>
            <person name="Cuomo C.A."/>
            <person name="Heitman J."/>
        </authorList>
    </citation>
    <scope>NUCLEOTIDE SEQUENCE [LARGE SCALE GENOMIC DNA]</scope>
    <source>
        <strain evidence="3 4">PYCC6329</strain>
    </source>
</reference>
<feature type="compositionally biased region" description="Basic and acidic residues" evidence="1">
    <location>
        <begin position="532"/>
        <end position="545"/>
    </location>
</feature>
<feature type="compositionally biased region" description="Basic and acidic residues" evidence="1">
    <location>
        <begin position="704"/>
        <end position="715"/>
    </location>
</feature>
<dbReference type="Proteomes" id="UP001358614">
    <property type="component" value="Chromosome 1"/>
</dbReference>
<feature type="compositionally biased region" description="Basic residues" evidence="1">
    <location>
        <begin position="587"/>
        <end position="599"/>
    </location>
</feature>
<feature type="region of interest" description="Disordered" evidence="1">
    <location>
        <begin position="1284"/>
        <end position="1514"/>
    </location>
</feature>
<feature type="compositionally biased region" description="Basic and acidic residues" evidence="1">
    <location>
        <begin position="868"/>
        <end position="880"/>
    </location>
</feature>
<feature type="compositionally biased region" description="Gly residues" evidence="1">
    <location>
        <begin position="123"/>
        <end position="138"/>
    </location>
</feature>
<organism evidence="3 4">
    <name type="scientific">Kwoniella europaea PYCC6329</name>
    <dbReference type="NCBI Taxonomy" id="1423913"/>
    <lineage>
        <taxon>Eukaryota</taxon>
        <taxon>Fungi</taxon>
        <taxon>Dikarya</taxon>
        <taxon>Basidiomycota</taxon>
        <taxon>Agaricomycotina</taxon>
        <taxon>Tremellomycetes</taxon>
        <taxon>Tremellales</taxon>
        <taxon>Cryptococcaceae</taxon>
        <taxon>Kwoniella</taxon>
    </lineage>
</organism>
<feature type="transmembrane region" description="Helical" evidence="2">
    <location>
        <begin position="2421"/>
        <end position="2445"/>
    </location>
</feature>
<feature type="compositionally biased region" description="Acidic residues" evidence="1">
    <location>
        <begin position="1734"/>
        <end position="1743"/>
    </location>
</feature>
<feature type="compositionally biased region" description="Basic and acidic residues" evidence="1">
    <location>
        <begin position="1939"/>
        <end position="1966"/>
    </location>
</feature>
<protein>
    <submittedName>
        <fullName evidence="3">Uncharacterized protein</fullName>
    </submittedName>
</protein>
<feature type="compositionally biased region" description="Basic and acidic residues" evidence="1">
    <location>
        <begin position="1710"/>
        <end position="1721"/>
    </location>
</feature>
<feature type="compositionally biased region" description="Basic and acidic residues" evidence="1">
    <location>
        <begin position="1199"/>
        <end position="1213"/>
    </location>
</feature>
<keyword evidence="2" id="KW-0472">Membrane</keyword>
<feature type="region of interest" description="Disordered" evidence="1">
    <location>
        <begin position="831"/>
        <end position="1213"/>
    </location>
</feature>
<feature type="compositionally biased region" description="Basic and acidic residues" evidence="1">
    <location>
        <begin position="936"/>
        <end position="945"/>
    </location>
</feature>
<feature type="compositionally biased region" description="Basic and acidic residues" evidence="1">
    <location>
        <begin position="108"/>
        <end position="122"/>
    </location>
</feature>
<feature type="region of interest" description="Disordered" evidence="1">
    <location>
        <begin position="1526"/>
        <end position="1612"/>
    </location>
</feature>
<feature type="compositionally biased region" description="Polar residues" evidence="1">
    <location>
        <begin position="140"/>
        <end position="150"/>
    </location>
</feature>
<feature type="transmembrane region" description="Helical" evidence="2">
    <location>
        <begin position="2209"/>
        <end position="2229"/>
    </location>
</feature>
<feature type="compositionally biased region" description="Basic and acidic residues" evidence="1">
    <location>
        <begin position="1465"/>
        <end position="1486"/>
    </location>
</feature>
<feature type="compositionally biased region" description="Basic and acidic residues" evidence="1">
    <location>
        <begin position="477"/>
        <end position="510"/>
    </location>
</feature>
<feature type="transmembrane region" description="Helical" evidence="2">
    <location>
        <begin position="2345"/>
        <end position="2368"/>
    </location>
</feature>
<name>A0AAX4KNA2_9TREE</name>
<feature type="compositionally biased region" description="Basic and acidic residues" evidence="1">
    <location>
        <begin position="891"/>
        <end position="902"/>
    </location>
</feature>
<dbReference type="KEGG" id="ker:91104541"/>
<keyword evidence="2" id="KW-1133">Transmembrane helix</keyword>
<feature type="region of interest" description="Disordered" evidence="1">
    <location>
        <begin position="1638"/>
        <end position="2097"/>
    </location>
</feature>
<feature type="transmembrane region" description="Helical" evidence="2">
    <location>
        <begin position="12"/>
        <end position="31"/>
    </location>
</feature>
<evidence type="ECO:0000313" key="3">
    <source>
        <dbReference type="EMBL" id="WWD07639.1"/>
    </source>
</evidence>
<feature type="compositionally biased region" description="Basic and acidic residues" evidence="1">
    <location>
        <begin position="570"/>
        <end position="586"/>
    </location>
</feature>
<feature type="transmembrane region" description="Helical" evidence="2">
    <location>
        <begin position="2380"/>
        <end position="2401"/>
    </location>
</feature>
<feature type="compositionally biased region" description="Basic and acidic residues" evidence="1">
    <location>
        <begin position="1499"/>
        <end position="1514"/>
    </location>
</feature>
<feature type="compositionally biased region" description="Basic and acidic residues" evidence="1">
    <location>
        <begin position="1316"/>
        <end position="1330"/>
    </location>
</feature>
<feature type="compositionally biased region" description="Basic and acidic residues" evidence="1">
    <location>
        <begin position="37"/>
        <end position="97"/>
    </location>
</feature>
<feature type="compositionally biased region" description="Basic and acidic residues" evidence="1">
    <location>
        <begin position="1564"/>
        <end position="1597"/>
    </location>
</feature>
<dbReference type="RefSeq" id="XP_066085606.1">
    <property type="nucleotide sequence ID" value="XM_066229509.1"/>
</dbReference>
<accession>A0AAX4KNA2</accession>
<sequence>MAHPDAAAREALTIVGVLGAIIAFSLFTWAYKRNKKSANEKDKDRDDGKKDKKRSRDEDAKKDRDRERRDREKDRDDKNRKRDEEKRRKQDERESNKPPETPASTKFDPSKQSDSDSDDHGDGPGGGGSESGGPGGGTAITPNYLNSSFKLTPDFTLNVRSTSDDQPYTVRYHGDFTPTPNTGGGRGGGGGWYPGDGGGGGTPSGGMMRYPQTASIPIEQSTAGPKPPFSPFVLGTSRTPYGFMNQLENQPILRQPKTPIAIPNYKPYVDIPVPSLVSSSSPLSSSLESEMISPLTPVEVRTAFMPSEMEIDPFTYSSAKPAKSHFSAKDLHHDTDDLQDILQGRQKKGVDLRPRRLSELLGVPGLGESLGPGGDDRYNPTMFGNLARNESGEGLVSPIRAGKNMRGMSPIDLNPIRIAEDGEKVKTLSPLKADSPEKIKEEKTKRRAKERNGKTWDEVKGRYVSPRTVDLPTPLAEEAKKAKRRQQEIDNALDDHERAKAKIKKEREKIPISPERASNRDRVKKMKKQRVKVFDRKTGKVRNEEILVTDLSSSETEKVSSPRKRRTKVSIRDSASEGEELYEKEKARKKKKREKLRRNLKGEESEDEYITVDEDGKRIKKKKKKRALVSSDEEDDRVRSKRKERKEGYYSDEEDVRASRRKAKAKRDKVRNGRGSVDVDDEDEDEMLYERYTDKTGRPRLRKIPHDDPNQEFYRKRSKAKAGNAVGGGIDDYEEDYEMDRIQQGGQGRLRRQVRQPIYQDGDTIPLQNLGREYQQSRSQVQQAIHADPIMAQRRKVDQSVLEDEIARENPSLGRAEREELAKLRLQKMDVEHERDNFSTRGRKLGQDGSRVSEEEDEDALGRKKRDGRFNDIGNHHGEVTRPGLQTKAQHLQDELEERKIEGPGQRRVVTSSENAGEGIITEEAFKQNEEIVLGHSERTGKAESPRLQVPVKPQGPNERNRKQFERRERRRVSQDDESADERERAVDETSGTAHENARSGQEVFELPAEPIRARKPLTTENVSDAREESRPGKLSWPIAIHHNWQSLLSGGSDHHSRTDETVLENESLLQGSRHARRRSTTEDDNASRSEHDGKPQVNVEREESPTIRHGTRVRQHDELASTPPSHARRTELEVKEVEEDMQPRERRRPKPMALEAPSETTRNAARADHSEEVQTQHRRKGSPDESQPSPVRGLDTQDGEKSKRRAEVLARAKREQRYEIWEQIIAREINSHNSVDPVDRVHVREKSMRRWMKRKDRMISDNPRRAEEDLLTDVVQGVVKKYENKMQKDPQSESVPQDHEARGTTSRNQLMKAGEPLHRRQQARKEESPVRQQVYSQHDAREEKQRRRERSMDDVDTTRGFLDLTDLTDEQVQEYERTGKLPSRHMPRETHDDTERVQPRTAKPAPGHKAYRDDDEEDEDQPGMQLASTRPGPIPDEDADIGAPDGAHTAQKVRRKKAPLALSDKPEYLTERVEDNLRPTNDNKQDFSLYEDDPYEDAPVKAETRPIVQSEKERPRPIIKEIVVDEKRRNGRRDSGYVSDEGKKAELELPEKPVPTKISIGNKDAEDKDLFEHTEDVKPVKYRSEERLGKDKKPHVPAETAYETNRWPLEGKDPIEEFHETLMKENQHPLQVHHAFVPDHEPRGDGRIEEVFSDDEPNVTKPLNIPPKRKGTKPTKPELREDSMERQDNIGMKDTRSDMRIMGHRGRRDLKEAKKREKAERRKHVPDDFYQSDADDDEESDEKADRKPKFDRGRSSPAISPLSPNSREIIGERAKMREERAKQNRQIVDDYDVSEEEENSTTRSKRRDEHRRVGRRKQEEARGETKTKDGNKMEFGHASRRGRNTSSDRENDATEEISLGNRSRRDAKRDRGDRMDSDEIESSSKDREAPQRRMSDEEDETKTLVQDDRERSSRRRQADDKRADQGYVDEVPTKVKPQKLDKENAKIDSDNQNTKPDEPFRRDQKGNGSFQNDATDSDEEDQSNVRTRRPEVGGSEQGPEEPNGSFRHNGRKTGAHTDSDDSDEEDGIRNQDSKTHQNNEETREAKRDMEQDKAKAEESRRKEDEKMARRQQESIEKRQNKSKLSTRRDDDDDDDAHMRDYNTSRISWNPKIHFLSGWGILKNAPIWSSFSAIGFILYVEITRQLFSLLAISSGSLTAATSAPSSGSSGSGGLTKRAGTVDDLGLDLQLTQNWFSNLFSTNGVESTSFFVFISLWNILCIPLLAYLIYSTLEKASNPHDKESTKSRLWRKIKNAIGSSVKVILVDRRLGGFRSIIKRFSLWTMVRSTIFICQLIGTILVFRQTMSLAYLSATGSTSTTFSNSADVVSTITSLSEFASGLSNGQVFGITNFIFLLLLLNLSISWYTLLHSKKTAAKGSRSILKWISICMITTTFIVCLLYFQEIANYLIQSQNTTNMEGSSGMIVLISANFMFMGLLPAMGYVVYELGKMWDRKFPNGFFNRRRGSGGSGGGNNSFCWIDCGPI</sequence>
<feature type="compositionally biased region" description="Basic and acidic residues" evidence="1">
    <location>
        <begin position="434"/>
        <end position="461"/>
    </location>
</feature>
<dbReference type="EMBL" id="CP144089">
    <property type="protein sequence ID" value="WWD07639.1"/>
    <property type="molecule type" value="Genomic_DNA"/>
</dbReference>
<feature type="region of interest" description="Disordered" evidence="1">
    <location>
        <begin position="33"/>
        <end position="187"/>
    </location>
</feature>
<feature type="transmembrane region" description="Helical" evidence="2">
    <location>
        <begin position="2279"/>
        <end position="2301"/>
    </location>
</feature>
<feature type="compositionally biased region" description="Basic residues" evidence="1">
    <location>
        <begin position="618"/>
        <end position="627"/>
    </location>
</feature>
<feature type="compositionally biased region" description="Acidic residues" evidence="1">
    <location>
        <begin position="1790"/>
        <end position="1800"/>
    </location>
</feature>
<feature type="compositionally biased region" description="Basic residues" evidence="1">
    <location>
        <begin position="522"/>
        <end position="531"/>
    </location>
</feature>
<feature type="compositionally biased region" description="Basic and acidic residues" evidence="1">
    <location>
        <begin position="1526"/>
        <end position="1552"/>
    </location>
</feature>